<dbReference type="Proteomes" id="UP001165101">
    <property type="component" value="Unassembled WGS sequence"/>
</dbReference>
<evidence type="ECO:0000313" key="2">
    <source>
        <dbReference type="Proteomes" id="UP001165101"/>
    </source>
</evidence>
<organism evidence="1 2">
    <name type="scientific">Candida boidinii</name>
    <name type="common">Yeast</name>
    <dbReference type="NCBI Taxonomy" id="5477"/>
    <lineage>
        <taxon>Eukaryota</taxon>
        <taxon>Fungi</taxon>
        <taxon>Dikarya</taxon>
        <taxon>Ascomycota</taxon>
        <taxon>Saccharomycotina</taxon>
        <taxon>Pichiomycetes</taxon>
        <taxon>Pichiales</taxon>
        <taxon>Pichiaceae</taxon>
        <taxon>Ogataea</taxon>
        <taxon>Ogataea/Candida clade</taxon>
    </lineage>
</organism>
<protein>
    <submittedName>
        <fullName evidence="1">Unnamed protein product</fullName>
    </submittedName>
</protein>
<comment type="caution">
    <text evidence="1">The sequence shown here is derived from an EMBL/GenBank/DDBJ whole genome shotgun (WGS) entry which is preliminary data.</text>
</comment>
<proteinExistence type="predicted"/>
<reference evidence="1" key="1">
    <citation type="submission" date="2023-04" db="EMBL/GenBank/DDBJ databases">
        <title>Candida boidinii NBRC 1967.</title>
        <authorList>
            <person name="Ichikawa N."/>
            <person name="Sato H."/>
            <person name="Tonouchi N."/>
        </authorList>
    </citation>
    <scope>NUCLEOTIDE SEQUENCE</scope>
    <source>
        <strain evidence="1">NBRC 1967</strain>
    </source>
</reference>
<name>A0ACB5TPQ1_CANBO</name>
<sequence length="337" mass="38215">MSQLTRLGLGKNLYFQQGFNALMKRESITAIKFTSSHRSIHTNLYKGSNSCLNELYNLKNQQILQQRRCLSGSSLLKSYYKPPKGRIVIPSLLGSLLDKIPDPIKLLIGITAVTSLFVFVALPIFIIVVPPLVVGSWLFYRGYKYKYNKQMKQRWTSVLESTLIFKPTAFKKNESLLPPIEEADRELAKFTINRLIDSFLMNEDGIADYFNINDANVLALGQIEGISYDWNVVSKIHNNLHYQAEELLTVQSRALYNKSQSERIATLITSLRSDQNDKFQDVIENAFGVSENYVSLEIVPTTKSLLGSKKFVINTPSPLGSDNEDEIIDVKGFTRDL</sequence>
<dbReference type="EMBL" id="BSXV01001250">
    <property type="protein sequence ID" value="GME92253.1"/>
    <property type="molecule type" value="Genomic_DNA"/>
</dbReference>
<evidence type="ECO:0000313" key="1">
    <source>
        <dbReference type="EMBL" id="GME92253.1"/>
    </source>
</evidence>
<keyword evidence="2" id="KW-1185">Reference proteome</keyword>
<accession>A0ACB5TPQ1</accession>
<gene>
    <name evidence="1" type="ORF">Cboi01_000265700</name>
</gene>